<dbReference type="AlphaFoldDB" id="A0A915EIW9"/>
<protein>
    <submittedName>
        <fullName evidence="3">Uncharacterized protein</fullName>
    </submittedName>
</protein>
<evidence type="ECO:0000313" key="2">
    <source>
        <dbReference type="Proteomes" id="UP000887574"/>
    </source>
</evidence>
<dbReference type="Proteomes" id="UP000887574">
    <property type="component" value="Unplaced"/>
</dbReference>
<organism evidence="2 3">
    <name type="scientific">Ditylenchus dipsaci</name>
    <dbReference type="NCBI Taxonomy" id="166011"/>
    <lineage>
        <taxon>Eukaryota</taxon>
        <taxon>Metazoa</taxon>
        <taxon>Ecdysozoa</taxon>
        <taxon>Nematoda</taxon>
        <taxon>Chromadorea</taxon>
        <taxon>Rhabditida</taxon>
        <taxon>Tylenchina</taxon>
        <taxon>Tylenchomorpha</taxon>
        <taxon>Sphaerularioidea</taxon>
        <taxon>Anguinidae</taxon>
        <taxon>Anguininae</taxon>
        <taxon>Ditylenchus</taxon>
    </lineage>
</organism>
<evidence type="ECO:0000313" key="3">
    <source>
        <dbReference type="WBParaSite" id="jg7168.1"/>
    </source>
</evidence>
<name>A0A915EIW9_9BILA</name>
<sequence length="206" mass="23264">MPIFESYSRKTEKKGKHEQRREASANAAGGGGSEYRQYSSRSTSVPGQPYVTSAASSVRNGYSQHNGGSGLYRAGQTVAPMDQRYYDTAWSTQDTQGRQRQGFSKSSSYEMKEHYERKSRKKGAGAKAVQEKVSQYALNEDANKLTSEIDPNDPMAHRLKDELRATNEHFYDLLNRAQKGPEPDYSNQFDEKMAELLKNWKKLGKS</sequence>
<feature type="compositionally biased region" description="Polar residues" evidence="1">
    <location>
        <begin position="36"/>
        <end position="66"/>
    </location>
</feature>
<dbReference type="WBParaSite" id="jg7168.1">
    <property type="protein sequence ID" value="jg7168.1"/>
    <property type="gene ID" value="jg7168"/>
</dbReference>
<accession>A0A915EIW9</accession>
<feature type="compositionally biased region" description="Polar residues" evidence="1">
    <location>
        <begin position="89"/>
        <end position="109"/>
    </location>
</feature>
<reference evidence="3" key="1">
    <citation type="submission" date="2022-11" db="UniProtKB">
        <authorList>
            <consortium name="WormBaseParasite"/>
        </authorList>
    </citation>
    <scope>IDENTIFICATION</scope>
</reference>
<feature type="region of interest" description="Disordered" evidence="1">
    <location>
        <begin position="89"/>
        <end position="130"/>
    </location>
</feature>
<keyword evidence="2" id="KW-1185">Reference proteome</keyword>
<proteinExistence type="predicted"/>
<feature type="region of interest" description="Disordered" evidence="1">
    <location>
        <begin position="1"/>
        <end position="75"/>
    </location>
</feature>
<evidence type="ECO:0000256" key="1">
    <source>
        <dbReference type="SAM" id="MobiDB-lite"/>
    </source>
</evidence>